<accession>A0A1H7PPI1</accession>
<reference evidence="3" key="1">
    <citation type="submission" date="2016-10" db="EMBL/GenBank/DDBJ databases">
        <authorList>
            <person name="Varghese N."/>
        </authorList>
    </citation>
    <scope>NUCLEOTIDE SEQUENCE [LARGE SCALE GENOMIC DNA]</scope>
    <source>
        <strain evidence="3">DSM 45096 / BCRC 16803 / CGMCC 4.1857 / CIP 109030 / JCM 12277 / KCTC 19219 / NBRC 100920 / 33214</strain>
    </source>
</reference>
<dbReference type="Proteomes" id="UP000183015">
    <property type="component" value="Unassembled WGS sequence"/>
</dbReference>
<name>A0A1H7PPI1_STRJI</name>
<dbReference type="EMBL" id="FOAZ01000008">
    <property type="protein sequence ID" value="SEL37741.1"/>
    <property type="molecule type" value="Genomic_DNA"/>
</dbReference>
<dbReference type="AlphaFoldDB" id="A0A1H7PPI1"/>
<dbReference type="eggNOG" id="ENOG502ZIP4">
    <property type="taxonomic scope" value="Bacteria"/>
</dbReference>
<evidence type="ECO:0000256" key="1">
    <source>
        <dbReference type="SAM" id="SignalP"/>
    </source>
</evidence>
<keyword evidence="3" id="KW-1185">Reference proteome</keyword>
<protein>
    <submittedName>
        <fullName evidence="2">Uncharacterized protein</fullName>
    </submittedName>
</protein>
<gene>
    <name evidence="2" type="ORF">SAMN05414137_10861</name>
</gene>
<dbReference type="RefSeq" id="WP_052438707.1">
    <property type="nucleotide sequence ID" value="NZ_BBPN01000013.1"/>
</dbReference>
<sequence length="261" mass="27140">MRIRIVAPALVGALALGTVALPASAFAATPKPVITHASATTLVLGLTGKATESIRITATDPAGIKSIKAVPYSAYATAHGYKVTLSDFAKVSALPVISRSATGETAGESDTETYNVKTMQLPNGVAGMVFDVAVLVTGKDGRTTLDAKATSFALFKRADALTAKPSATAVHKGASLTVKGQLNRADWSRFTWGGYAGRWVALQFRAAGSQQWTFVRWVRTGSTGALSTTLHDNRSGSWRYVYGGDAASGAATSAATWVAVK</sequence>
<dbReference type="OrthoDB" id="3296851at2"/>
<feature type="chain" id="PRO_5010169270" evidence="1">
    <location>
        <begin position="28"/>
        <end position="261"/>
    </location>
</feature>
<organism evidence="2 3">
    <name type="scientific">Streptacidiphilus jiangxiensis</name>
    <dbReference type="NCBI Taxonomy" id="235985"/>
    <lineage>
        <taxon>Bacteria</taxon>
        <taxon>Bacillati</taxon>
        <taxon>Actinomycetota</taxon>
        <taxon>Actinomycetes</taxon>
        <taxon>Kitasatosporales</taxon>
        <taxon>Streptomycetaceae</taxon>
        <taxon>Streptacidiphilus</taxon>
    </lineage>
</organism>
<keyword evidence="1" id="KW-0732">Signal</keyword>
<evidence type="ECO:0000313" key="2">
    <source>
        <dbReference type="EMBL" id="SEL37741.1"/>
    </source>
</evidence>
<proteinExistence type="predicted"/>
<feature type="signal peptide" evidence="1">
    <location>
        <begin position="1"/>
        <end position="27"/>
    </location>
</feature>
<evidence type="ECO:0000313" key="3">
    <source>
        <dbReference type="Proteomes" id="UP000183015"/>
    </source>
</evidence>